<gene>
    <name evidence="2" type="ORF">A2557_09480</name>
</gene>
<organism evidence="2 3">
    <name type="scientific">Candidatus Lambdaproteobacteria bacterium RIFOXYD2_FULL_56_26</name>
    <dbReference type="NCBI Taxonomy" id="1817773"/>
    <lineage>
        <taxon>Bacteria</taxon>
        <taxon>Pseudomonadati</taxon>
        <taxon>Pseudomonadota</taxon>
        <taxon>Candidatus Lambdaproteobacteria</taxon>
    </lineage>
</organism>
<reference evidence="2 3" key="1">
    <citation type="journal article" date="2016" name="Nat. Commun.">
        <title>Thousands of microbial genomes shed light on interconnected biogeochemical processes in an aquifer system.</title>
        <authorList>
            <person name="Anantharaman K."/>
            <person name="Brown C.T."/>
            <person name="Hug L.A."/>
            <person name="Sharon I."/>
            <person name="Castelle C.J."/>
            <person name="Probst A.J."/>
            <person name="Thomas B.C."/>
            <person name="Singh A."/>
            <person name="Wilkins M.J."/>
            <person name="Karaoz U."/>
            <person name="Brodie E.L."/>
            <person name="Williams K.H."/>
            <person name="Hubbard S.S."/>
            <person name="Banfield J.F."/>
        </authorList>
    </citation>
    <scope>NUCLEOTIDE SEQUENCE [LARGE SCALE GENOMIC DNA]</scope>
</reference>
<name>A0A1F6GQH0_9PROT</name>
<accession>A0A1F6GQH0</accession>
<feature type="compositionally biased region" description="Pro residues" evidence="1">
    <location>
        <begin position="174"/>
        <end position="187"/>
    </location>
</feature>
<protein>
    <submittedName>
        <fullName evidence="2">Uncharacterized protein</fullName>
    </submittedName>
</protein>
<evidence type="ECO:0000256" key="1">
    <source>
        <dbReference type="SAM" id="MobiDB-lite"/>
    </source>
</evidence>
<proteinExistence type="predicted"/>
<comment type="caution">
    <text evidence="2">The sequence shown here is derived from an EMBL/GenBank/DDBJ whole genome shotgun (WGS) entry which is preliminary data.</text>
</comment>
<evidence type="ECO:0000313" key="2">
    <source>
        <dbReference type="EMBL" id="OGH00415.1"/>
    </source>
</evidence>
<dbReference type="Proteomes" id="UP000177583">
    <property type="component" value="Unassembled WGS sequence"/>
</dbReference>
<evidence type="ECO:0000313" key="3">
    <source>
        <dbReference type="Proteomes" id="UP000177583"/>
    </source>
</evidence>
<dbReference type="EMBL" id="MFNF01000046">
    <property type="protein sequence ID" value="OGH00415.1"/>
    <property type="molecule type" value="Genomic_DNA"/>
</dbReference>
<sequence length="187" mass="20831">MKGLPVWILLVGLLTPGIAKAEYRAYLIEVYDQILGKQWDSVTGFAPDHYINTHGGGNRLSALTKATWMCYGDLSRYAPACKMPPPKDPKFEVGDEVEITLQKHLTQGWKGTIELSLWREDLKNNVYGVRFGDRKNMFGSYYEFDLKMTKKRENEVKVQPPGDAPPDAAVTAPATPPNPANLPPVAP</sequence>
<feature type="region of interest" description="Disordered" evidence="1">
    <location>
        <begin position="154"/>
        <end position="187"/>
    </location>
</feature>
<dbReference type="AlphaFoldDB" id="A0A1F6GQH0"/>